<gene>
    <name evidence="1" type="ORF">ABDJ38_14515</name>
</gene>
<name>A0ABV0CZT1_9SPHN</name>
<dbReference type="Proteomes" id="UP001484535">
    <property type="component" value="Unassembled WGS sequence"/>
</dbReference>
<comment type="caution">
    <text evidence="1">The sequence shown here is derived from an EMBL/GenBank/DDBJ whole genome shotgun (WGS) entry which is preliminary data.</text>
</comment>
<proteinExistence type="predicted"/>
<evidence type="ECO:0000313" key="1">
    <source>
        <dbReference type="EMBL" id="MEN7538393.1"/>
    </source>
</evidence>
<dbReference type="EMBL" id="JBDLBR010000005">
    <property type="protein sequence ID" value="MEN7538393.1"/>
    <property type="molecule type" value="Genomic_DNA"/>
</dbReference>
<sequence length="28" mass="2949">MLVLFGAGAGALFMSRRRKGKRKALAAA</sequence>
<reference evidence="1 2" key="1">
    <citation type="submission" date="2024-05" db="EMBL/GenBank/DDBJ databases">
        <authorList>
            <person name="Park S."/>
        </authorList>
    </citation>
    <scope>NUCLEOTIDE SEQUENCE [LARGE SCALE GENOMIC DNA]</scope>
    <source>
        <strain evidence="1 2">DGU5</strain>
    </source>
</reference>
<keyword evidence="2" id="KW-1185">Reference proteome</keyword>
<evidence type="ECO:0008006" key="3">
    <source>
        <dbReference type="Google" id="ProtNLM"/>
    </source>
</evidence>
<protein>
    <recommendedName>
        <fullName evidence="3">LPXTG cell wall anchor domain-containing protein</fullName>
    </recommendedName>
</protein>
<organism evidence="1 2">
    <name type="scientific">Aurantiacibacter flavus</name>
    <dbReference type="NCBI Taxonomy" id="3145232"/>
    <lineage>
        <taxon>Bacteria</taxon>
        <taxon>Pseudomonadati</taxon>
        <taxon>Pseudomonadota</taxon>
        <taxon>Alphaproteobacteria</taxon>
        <taxon>Sphingomonadales</taxon>
        <taxon>Erythrobacteraceae</taxon>
        <taxon>Aurantiacibacter</taxon>
    </lineage>
</organism>
<dbReference type="RefSeq" id="WP_346785950.1">
    <property type="nucleotide sequence ID" value="NZ_JBDLBR010000005.1"/>
</dbReference>
<evidence type="ECO:0000313" key="2">
    <source>
        <dbReference type="Proteomes" id="UP001484535"/>
    </source>
</evidence>
<accession>A0ABV0CZT1</accession>